<evidence type="ECO:0000256" key="1">
    <source>
        <dbReference type="SAM" id="MobiDB-lite"/>
    </source>
</evidence>
<sequence>MFVGLDGSGKSTLVSTLLRDAIDRASAAAAAAGIADPRASTSSAIRSVPPSRAQTGHPLSALSATSPGPAPGLLAASPAGTATGMQTGGAGPAPSPAPATAPAAATTAAVGAAKALWSVASRIQIPAAGPSEGGTLYHLPDCGGLRSECVLMDTPGSLTLRRRYRFLDGLRLATAVVLAVDAADEERFPVLRDFFVRCVLPEIARRHLPLLLVATKRDLCDWGEAEQVAMELDLAIRMAHVAAPWACAHVDARDVAALREPLGWLLAQSHIADHLWHSWPASAPLLLHYQQANARYAVALAGRQAVELFSPGGEGEGGPSSADAGGAGAGAGVAPAAAPYRVTAAAGHPADAVGSPPLVAVAAHAAAGGGGGAGEIHSEARDAEDPTRV</sequence>
<dbReference type="AlphaFoldDB" id="A0A835Y0L1"/>
<dbReference type="CDD" id="cd00882">
    <property type="entry name" value="Ras_like_GTPase"/>
    <property type="match status" value="1"/>
</dbReference>
<name>A0A835Y0L1_9CHLO</name>
<evidence type="ECO:0000313" key="3">
    <source>
        <dbReference type="Proteomes" id="UP000612055"/>
    </source>
</evidence>
<dbReference type="Proteomes" id="UP000612055">
    <property type="component" value="Unassembled WGS sequence"/>
</dbReference>
<dbReference type="InterPro" id="IPR027417">
    <property type="entry name" value="P-loop_NTPase"/>
</dbReference>
<reference evidence="2" key="1">
    <citation type="journal article" date="2020" name="bioRxiv">
        <title>Comparative genomics of Chlamydomonas.</title>
        <authorList>
            <person name="Craig R.J."/>
            <person name="Hasan A.R."/>
            <person name="Ness R.W."/>
            <person name="Keightley P.D."/>
        </authorList>
    </citation>
    <scope>NUCLEOTIDE SEQUENCE</scope>
    <source>
        <strain evidence="2">CCAP 11/70</strain>
    </source>
</reference>
<gene>
    <name evidence="2" type="ORF">HYH03_008359</name>
</gene>
<feature type="region of interest" description="Disordered" evidence="1">
    <location>
        <begin position="39"/>
        <end position="101"/>
    </location>
</feature>
<dbReference type="EMBL" id="JAEHOE010000037">
    <property type="protein sequence ID" value="KAG2493545.1"/>
    <property type="molecule type" value="Genomic_DNA"/>
</dbReference>
<dbReference type="SUPFAM" id="SSF52540">
    <property type="entry name" value="P-loop containing nucleoside triphosphate hydrolases"/>
    <property type="match status" value="1"/>
</dbReference>
<keyword evidence="3" id="KW-1185">Reference proteome</keyword>
<evidence type="ECO:0000313" key="2">
    <source>
        <dbReference type="EMBL" id="KAG2493545.1"/>
    </source>
</evidence>
<proteinExistence type="predicted"/>
<accession>A0A835Y0L1</accession>
<dbReference type="OrthoDB" id="538285at2759"/>
<feature type="compositionally biased region" description="Basic and acidic residues" evidence="1">
    <location>
        <begin position="376"/>
        <end position="389"/>
    </location>
</feature>
<organism evidence="2 3">
    <name type="scientific">Edaphochlamys debaryana</name>
    <dbReference type="NCBI Taxonomy" id="47281"/>
    <lineage>
        <taxon>Eukaryota</taxon>
        <taxon>Viridiplantae</taxon>
        <taxon>Chlorophyta</taxon>
        <taxon>core chlorophytes</taxon>
        <taxon>Chlorophyceae</taxon>
        <taxon>CS clade</taxon>
        <taxon>Chlamydomonadales</taxon>
        <taxon>Chlamydomonadales incertae sedis</taxon>
        <taxon>Edaphochlamys</taxon>
    </lineage>
</organism>
<feature type="compositionally biased region" description="Low complexity" evidence="1">
    <location>
        <begin position="64"/>
        <end position="85"/>
    </location>
</feature>
<protein>
    <submittedName>
        <fullName evidence="2">Uncharacterized protein</fullName>
    </submittedName>
</protein>
<comment type="caution">
    <text evidence="2">The sequence shown here is derived from an EMBL/GenBank/DDBJ whole genome shotgun (WGS) entry which is preliminary data.</text>
</comment>
<feature type="region of interest" description="Disordered" evidence="1">
    <location>
        <begin position="367"/>
        <end position="389"/>
    </location>
</feature>
<dbReference type="Gene3D" id="3.40.50.300">
    <property type="entry name" value="P-loop containing nucleotide triphosphate hydrolases"/>
    <property type="match status" value="1"/>
</dbReference>